<evidence type="ECO:0000256" key="1">
    <source>
        <dbReference type="SAM" id="MobiDB-lite"/>
    </source>
</evidence>
<reference evidence="2 3" key="1">
    <citation type="submission" date="2018-01" db="EMBL/GenBank/DDBJ databases">
        <title>Whole genome sequencing of Histamine producing bacteria.</title>
        <authorList>
            <person name="Butler K."/>
        </authorList>
    </citation>
    <scope>NUCLEOTIDE SEQUENCE [LARGE SCALE GENOMIC DNA]</scope>
    <source>
        <strain evidence="2 3">FS-7.2</strain>
    </source>
</reference>
<feature type="compositionally biased region" description="Basic and acidic residues" evidence="1">
    <location>
        <begin position="46"/>
        <end position="62"/>
    </location>
</feature>
<dbReference type="RefSeq" id="WP_107288604.1">
    <property type="nucleotide sequence ID" value="NZ_PYNF01000002.1"/>
</dbReference>
<organism evidence="2 3">
    <name type="scientific">Photobacterium kishitanii</name>
    <dbReference type="NCBI Taxonomy" id="318456"/>
    <lineage>
        <taxon>Bacteria</taxon>
        <taxon>Pseudomonadati</taxon>
        <taxon>Pseudomonadota</taxon>
        <taxon>Gammaproteobacteria</taxon>
        <taxon>Vibrionales</taxon>
        <taxon>Vibrionaceae</taxon>
        <taxon>Photobacterium</taxon>
    </lineage>
</organism>
<name>A0A2T3KM78_9GAMM</name>
<feature type="region of interest" description="Disordered" evidence="1">
    <location>
        <begin position="36"/>
        <end position="65"/>
    </location>
</feature>
<accession>A0A2T3KM78</accession>
<dbReference type="EMBL" id="PYNF01000002">
    <property type="protein sequence ID" value="PSV00884.1"/>
    <property type="molecule type" value="Genomic_DNA"/>
</dbReference>
<protein>
    <submittedName>
        <fullName evidence="2">Uncharacterized protein</fullName>
    </submittedName>
</protein>
<proteinExistence type="predicted"/>
<sequence length="121" mass="13953">MNYEIIKLACSALTDLEKMKLAQFLIQTSIHAIEQEQEQEQAGNKPQDKESTSSQKENKKIEAIQSRIMKSKPTKVSSMKNFIRSMFQHEGGISESEMNNIFKYFKKAKVFKISGEKIVYL</sequence>
<gene>
    <name evidence="2" type="ORF">C9J27_02325</name>
</gene>
<dbReference type="Proteomes" id="UP000241426">
    <property type="component" value="Unassembled WGS sequence"/>
</dbReference>
<evidence type="ECO:0000313" key="2">
    <source>
        <dbReference type="EMBL" id="PSV00884.1"/>
    </source>
</evidence>
<comment type="caution">
    <text evidence="2">The sequence shown here is derived from an EMBL/GenBank/DDBJ whole genome shotgun (WGS) entry which is preliminary data.</text>
</comment>
<dbReference type="AlphaFoldDB" id="A0A2T3KM78"/>
<evidence type="ECO:0000313" key="3">
    <source>
        <dbReference type="Proteomes" id="UP000241426"/>
    </source>
</evidence>